<evidence type="ECO:0000256" key="1">
    <source>
        <dbReference type="ARBA" id="ARBA00022460"/>
    </source>
</evidence>
<feature type="compositionally biased region" description="Basic and acidic residues" evidence="4">
    <location>
        <begin position="720"/>
        <end position="729"/>
    </location>
</feature>
<feature type="compositionally biased region" description="Basic and acidic residues" evidence="4">
    <location>
        <begin position="646"/>
        <end position="660"/>
    </location>
</feature>
<feature type="region of interest" description="Disordered" evidence="4">
    <location>
        <begin position="865"/>
        <end position="1014"/>
    </location>
</feature>
<evidence type="ECO:0000313" key="7">
    <source>
        <dbReference type="Proteomes" id="UP000648187"/>
    </source>
</evidence>
<name>A0A835G9C2_SPOEX</name>
<dbReference type="AlphaFoldDB" id="A0A835G9C2"/>
<feature type="compositionally biased region" description="Basic and acidic residues" evidence="4">
    <location>
        <begin position="900"/>
        <end position="917"/>
    </location>
</feature>
<evidence type="ECO:0000256" key="4">
    <source>
        <dbReference type="SAM" id="MobiDB-lite"/>
    </source>
</evidence>
<protein>
    <recommendedName>
        <fullName evidence="8">Cuticular protein RR-1</fullName>
    </recommendedName>
</protein>
<dbReference type="PRINTS" id="PR00947">
    <property type="entry name" value="CUTICLE"/>
</dbReference>
<keyword evidence="1 3" id="KW-0193">Cuticle</keyword>
<feature type="compositionally biased region" description="Polar residues" evidence="4">
    <location>
        <begin position="1228"/>
        <end position="1238"/>
    </location>
</feature>
<feature type="compositionally biased region" description="Low complexity" evidence="4">
    <location>
        <begin position="1209"/>
        <end position="1222"/>
    </location>
</feature>
<sequence length="1266" mass="137281">MEMKWLLVTLAIGLAASDKLDHTYLPPPGAQFAGGILGNQDAPLEPPHHTQSGIGQTIPGNEQYHTSLGVNGEPVNFGDKIPKTTTFPPTEGFKPGNLPINPATGLPFQLDQGNVPFGFTQGQQNVQQFPGPNQSNKPDYGTNVQTGVTPQGSNSINYDQPPGFNQPTKQISGQYQGQNLVNPGGVQIPGSITLPVQNQAPLPIGQGNAQQSFLPIGPANQPFNQYPVKNLDNNGGVSSIPGGNQGFVQYPIQGPTNQGLVPSTVSPNNLQPSINGVQYDESQGPLPQGTYTGQPINVGEPQPAQTSYQNQGPFNTGEVSQYSTELPAVSGHTRPASTPSYYNGIASTTPLPTVPSSKSGYSSVKPVYRPERPQAEADRNAVILNYENVRSPNGYSYSFDTSNGIHADESAIIDNGTKAQGSYSYIGDDGKLYSVYYTADENGFQPRGDHLPTPPPIPEAIQRVIEQAAKDEAAGIVDDGSYDVTKYGDDKYQGTSTHRRPQNQSQKTITKKIYGPNDDLIRPITGIKDTEYDEGSQNQFDIPVSGTKKSSNNNLTMKRPSNKVIATNSGEDQGIVRISENSRTPIQDFDGNSRLVEEQRTINRVNNQNDQGTTSGNPMSNGKNIPYGDAKDGINNKGSKANNQDSLRRRPTSDNDKDTLVAKYPGANVDITSTSYPKTESVDFEDNYGKKIVSVKPNSFDESDENKDLEYDSVTGAPKVENKNQDPRKGINGNRQPGLNNQSENQKFPGRNDKQGNTNLSTISDYIENAAKQPTLHQQTTHQDKDGYQYQQPSTKFATRFRTQEIPTTMKPDQRNIEYVEGTTRKPFITPNIYEQNKKVSPSSTRRPFMAKEVTSLSENAYTDYKDDDYATDQDVDDERTSSTKSPIEKSGITSLYEITQKESRPQYAVEDRETEISQKLPSKPGHRENFENTKSVAPRYPYGPTTSVPLHNSRFGTTKAPQHTKPEDFRPSSPYFESTPAVGRPATQSSLGQTRPDPVNNSYQSTDPNSKYFDSNVVSGYPTSGYTSNLGTKSGNPGMSTPQNYYTSTFRPSQIYSTTSPSVPGYQTGSGVRFPVTPAGLPVGPTGSPVGPTGFPVGPTGSPVSTQDSAYHAGYHYGPPKSGNPSYGSDAGFFTPTANSRVSTSPTGPYQTTYQGSSGFPSTTLGPSLGGRQDNYIPSYYGSTTSNQSPVLNPQGNFRNQPSTPDYSSTITSSTPGSPATYDFSGLPNTHKGTTGYENEPFKPTYSTTYSPSTIRYHPWSLQPN</sequence>
<evidence type="ECO:0000313" key="6">
    <source>
        <dbReference type="EMBL" id="KAF9410362.1"/>
    </source>
</evidence>
<feature type="compositionally biased region" description="Polar residues" evidence="4">
    <location>
        <begin position="733"/>
        <end position="746"/>
    </location>
</feature>
<feature type="compositionally biased region" description="Polar residues" evidence="4">
    <location>
        <begin position="602"/>
        <end position="623"/>
    </location>
</feature>
<evidence type="ECO:0000256" key="5">
    <source>
        <dbReference type="SAM" id="SignalP"/>
    </source>
</evidence>
<accession>A0A835G9C2</accession>
<feature type="compositionally biased region" description="Polar residues" evidence="4">
    <location>
        <begin position="547"/>
        <end position="556"/>
    </location>
</feature>
<evidence type="ECO:0000256" key="3">
    <source>
        <dbReference type="PROSITE-ProRule" id="PRU00497"/>
    </source>
</evidence>
<feature type="chain" id="PRO_5032953824" description="Cuticular protein RR-1" evidence="5">
    <location>
        <begin position="18"/>
        <end position="1266"/>
    </location>
</feature>
<dbReference type="PROSITE" id="PS00233">
    <property type="entry name" value="CHIT_BIND_RR_1"/>
    <property type="match status" value="1"/>
</dbReference>
<comment type="caution">
    <text evidence="6">The sequence shown here is derived from an EMBL/GenBank/DDBJ whole genome shotgun (WGS) entry which is preliminary data.</text>
</comment>
<feature type="region of interest" description="Disordered" evidence="4">
    <location>
        <begin position="1140"/>
        <end position="1249"/>
    </location>
</feature>
<feature type="compositionally biased region" description="Polar residues" evidence="4">
    <location>
        <begin position="1140"/>
        <end position="1167"/>
    </location>
</feature>
<dbReference type="GO" id="GO:0042302">
    <property type="term" value="F:structural constituent of cuticle"/>
    <property type="evidence" value="ECO:0007669"/>
    <property type="project" value="UniProtKB-UniRule"/>
</dbReference>
<proteinExistence type="predicted"/>
<dbReference type="Proteomes" id="UP000648187">
    <property type="component" value="Unassembled WGS sequence"/>
</dbReference>
<organism evidence="6 7">
    <name type="scientific">Spodoptera exigua</name>
    <name type="common">Beet armyworm</name>
    <name type="synonym">Noctua fulgens</name>
    <dbReference type="NCBI Taxonomy" id="7107"/>
    <lineage>
        <taxon>Eukaryota</taxon>
        <taxon>Metazoa</taxon>
        <taxon>Ecdysozoa</taxon>
        <taxon>Arthropoda</taxon>
        <taxon>Hexapoda</taxon>
        <taxon>Insecta</taxon>
        <taxon>Pterygota</taxon>
        <taxon>Neoptera</taxon>
        <taxon>Endopterygota</taxon>
        <taxon>Lepidoptera</taxon>
        <taxon>Glossata</taxon>
        <taxon>Ditrysia</taxon>
        <taxon>Noctuoidea</taxon>
        <taxon>Noctuidae</taxon>
        <taxon>Amphipyrinae</taxon>
        <taxon>Spodoptera</taxon>
    </lineage>
</organism>
<feature type="signal peptide" evidence="5">
    <location>
        <begin position="1"/>
        <end position="17"/>
    </location>
</feature>
<evidence type="ECO:0008006" key="8">
    <source>
        <dbReference type="Google" id="ProtNLM"/>
    </source>
</evidence>
<evidence type="ECO:0000256" key="2">
    <source>
        <dbReference type="ARBA" id="ARBA00022729"/>
    </source>
</evidence>
<gene>
    <name evidence="6" type="ORF">HW555_010541</name>
</gene>
<feature type="compositionally biased region" description="Polar residues" evidence="4">
    <location>
        <begin position="1182"/>
        <end position="1208"/>
    </location>
</feature>
<feature type="region of interest" description="Disordered" evidence="4">
    <location>
        <begin position="698"/>
        <end position="760"/>
    </location>
</feature>
<keyword evidence="7" id="KW-1185">Reference proteome</keyword>
<feature type="region of interest" description="Disordered" evidence="4">
    <location>
        <begin position="535"/>
        <end position="570"/>
    </location>
</feature>
<dbReference type="InterPro" id="IPR000618">
    <property type="entry name" value="Insect_cuticle"/>
</dbReference>
<feature type="compositionally biased region" description="Polar residues" evidence="4">
    <location>
        <begin position="945"/>
        <end position="962"/>
    </location>
</feature>
<keyword evidence="2 5" id="KW-0732">Signal</keyword>
<dbReference type="EMBL" id="JACKWZ010000266">
    <property type="protein sequence ID" value="KAF9410362.1"/>
    <property type="molecule type" value="Genomic_DNA"/>
</dbReference>
<feature type="compositionally biased region" description="Polar residues" evidence="4">
    <location>
        <begin position="636"/>
        <end position="645"/>
    </location>
</feature>
<feature type="region of interest" description="Disordered" evidence="4">
    <location>
        <begin position="600"/>
        <end position="661"/>
    </location>
</feature>
<feature type="compositionally biased region" description="Polar residues" evidence="4">
    <location>
        <begin position="987"/>
        <end position="1014"/>
    </location>
</feature>
<reference evidence="6" key="1">
    <citation type="submission" date="2020-08" db="EMBL/GenBank/DDBJ databases">
        <title>Spodoptera exigua strain:BAW_Kor-Di-RS1 Genome sequencing and assembly.</title>
        <authorList>
            <person name="Kim J."/>
            <person name="Nam H.Y."/>
            <person name="Kwon M."/>
            <person name="Choi J.H."/>
            <person name="Cho S.R."/>
            <person name="Kim G.-H."/>
        </authorList>
    </citation>
    <scope>NUCLEOTIDE SEQUENCE</scope>
    <source>
        <strain evidence="6">BAW_Kor-Di-RS1</strain>
        <tissue evidence="6">Whole-body</tissue>
    </source>
</reference>
<dbReference type="Pfam" id="PF00379">
    <property type="entry name" value="Chitin_bind_4"/>
    <property type="match status" value="1"/>
</dbReference>
<dbReference type="InterPro" id="IPR031311">
    <property type="entry name" value="CHIT_BIND_RR_consensus"/>
</dbReference>
<dbReference type="PROSITE" id="PS51155">
    <property type="entry name" value="CHIT_BIND_RR_2"/>
    <property type="match status" value="1"/>
</dbReference>